<reference evidence="1 2" key="1">
    <citation type="submission" date="2019-06" db="EMBL/GenBank/DDBJ databases">
        <title>WGS assembly of Gossypium darwinii.</title>
        <authorList>
            <person name="Chen Z.J."/>
            <person name="Sreedasyam A."/>
            <person name="Ando A."/>
            <person name="Song Q."/>
            <person name="De L."/>
            <person name="Hulse-Kemp A."/>
            <person name="Ding M."/>
            <person name="Ye W."/>
            <person name="Kirkbride R."/>
            <person name="Jenkins J."/>
            <person name="Plott C."/>
            <person name="Lovell J."/>
            <person name="Lin Y.-M."/>
            <person name="Vaughn R."/>
            <person name="Liu B."/>
            <person name="Li W."/>
            <person name="Simpson S."/>
            <person name="Scheffler B."/>
            <person name="Saski C."/>
            <person name="Grover C."/>
            <person name="Hu G."/>
            <person name="Conover J."/>
            <person name="Carlson J."/>
            <person name="Shu S."/>
            <person name="Boston L."/>
            <person name="Williams M."/>
            <person name="Peterson D."/>
            <person name="Mcgee K."/>
            <person name="Jones D."/>
            <person name="Wendel J."/>
            <person name="Stelly D."/>
            <person name="Grimwood J."/>
            <person name="Schmutz J."/>
        </authorList>
    </citation>
    <scope>NUCLEOTIDE SEQUENCE [LARGE SCALE GENOMIC DNA]</scope>
    <source>
        <strain evidence="1">1808015.09</strain>
    </source>
</reference>
<protein>
    <submittedName>
        <fullName evidence="1">Uncharacterized protein</fullName>
    </submittedName>
</protein>
<keyword evidence="2" id="KW-1185">Reference proteome</keyword>
<evidence type="ECO:0000313" key="1">
    <source>
        <dbReference type="EMBL" id="TYG58092.1"/>
    </source>
</evidence>
<gene>
    <name evidence="1" type="ORF">ES288_D08G195100v1</name>
</gene>
<evidence type="ECO:0000313" key="2">
    <source>
        <dbReference type="Proteomes" id="UP000323506"/>
    </source>
</evidence>
<organism evidence="1 2">
    <name type="scientific">Gossypium darwinii</name>
    <name type="common">Darwin's cotton</name>
    <name type="synonym">Gossypium barbadense var. darwinii</name>
    <dbReference type="NCBI Taxonomy" id="34276"/>
    <lineage>
        <taxon>Eukaryota</taxon>
        <taxon>Viridiplantae</taxon>
        <taxon>Streptophyta</taxon>
        <taxon>Embryophyta</taxon>
        <taxon>Tracheophyta</taxon>
        <taxon>Spermatophyta</taxon>
        <taxon>Magnoliopsida</taxon>
        <taxon>eudicotyledons</taxon>
        <taxon>Gunneridae</taxon>
        <taxon>Pentapetalae</taxon>
        <taxon>rosids</taxon>
        <taxon>malvids</taxon>
        <taxon>Malvales</taxon>
        <taxon>Malvaceae</taxon>
        <taxon>Malvoideae</taxon>
        <taxon>Gossypium</taxon>
    </lineage>
</organism>
<dbReference type="AlphaFoldDB" id="A0A5D2BQW7"/>
<sequence length="46" mass="5646">MFSHREVHNAMTSPSLFRAIMPEYDVFKLNSVPFRWLQNRLLRDMY</sequence>
<dbReference type="Proteomes" id="UP000323506">
    <property type="component" value="Chromosome D08"/>
</dbReference>
<accession>A0A5D2BQW7</accession>
<proteinExistence type="predicted"/>
<name>A0A5D2BQW7_GOSDA</name>
<dbReference type="EMBL" id="CM017708">
    <property type="protein sequence ID" value="TYG58092.1"/>
    <property type="molecule type" value="Genomic_DNA"/>
</dbReference>